<evidence type="ECO:0000313" key="5">
    <source>
        <dbReference type="RefSeq" id="XP_033534510.1"/>
    </source>
</evidence>
<feature type="compositionally biased region" description="Polar residues" evidence="1">
    <location>
        <begin position="316"/>
        <end position="328"/>
    </location>
</feature>
<feature type="region of interest" description="Disordered" evidence="1">
    <location>
        <begin position="305"/>
        <end position="356"/>
    </location>
</feature>
<feature type="transmembrane region" description="Helical" evidence="2">
    <location>
        <begin position="36"/>
        <end position="55"/>
    </location>
</feature>
<evidence type="ECO:0000313" key="4">
    <source>
        <dbReference type="Proteomes" id="UP000504638"/>
    </source>
</evidence>
<reference evidence="5" key="3">
    <citation type="submission" date="2025-04" db="UniProtKB">
        <authorList>
            <consortium name="RefSeq"/>
        </authorList>
    </citation>
    <scope>IDENTIFICATION</scope>
    <source>
        <strain evidence="5">CBS 781.70</strain>
    </source>
</reference>
<evidence type="ECO:0000256" key="2">
    <source>
        <dbReference type="SAM" id="Phobius"/>
    </source>
</evidence>
<reference evidence="3 5" key="1">
    <citation type="submission" date="2020-01" db="EMBL/GenBank/DDBJ databases">
        <authorList>
            <consortium name="DOE Joint Genome Institute"/>
            <person name="Haridas S."/>
            <person name="Albert R."/>
            <person name="Binder M."/>
            <person name="Bloem J."/>
            <person name="Labutti K."/>
            <person name="Salamov A."/>
            <person name="Andreopoulos B."/>
            <person name="Baker S.E."/>
            <person name="Barry K."/>
            <person name="Bills G."/>
            <person name="Bluhm B.H."/>
            <person name="Cannon C."/>
            <person name="Castanera R."/>
            <person name="Culley D.E."/>
            <person name="Daum C."/>
            <person name="Ezra D."/>
            <person name="Gonzalez J.B."/>
            <person name="Henrissat B."/>
            <person name="Kuo A."/>
            <person name="Liang C."/>
            <person name="Lipzen A."/>
            <person name="Lutzoni F."/>
            <person name="Magnuson J."/>
            <person name="Mondo S."/>
            <person name="Nolan M."/>
            <person name="Ohm R."/>
            <person name="Pangilinan J."/>
            <person name="Park H.-J."/>
            <person name="Ramirez L."/>
            <person name="Alfaro M."/>
            <person name="Sun H."/>
            <person name="Tritt A."/>
            <person name="Yoshinaga Y."/>
            <person name="Zwiers L.-H."/>
            <person name="Turgeon B.G."/>
            <person name="Goodwin S.B."/>
            <person name="Spatafora J.W."/>
            <person name="Crous P.W."/>
            <person name="Grigoriev I.V."/>
        </authorList>
    </citation>
    <scope>NUCLEOTIDE SEQUENCE</scope>
    <source>
        <strain evidence="3 5">CBS 781.70</strain>
    </source>
</reference>
<protein>
    <submittedName>
        <fullName evidence="3 5">Uncharacterized protein</fullName>
    </submittedName>
</protein>
<dbReference type="OrthoDB" id="3930839at2759"/>
<evidence type="ECO:0000256" key="1">
    <source>
        <dbReference type="SAM" id="MobiDB-lite"/>
    </source>
</evidence>
<feature type="region of interest" description="Disordered" evidence="1">
    <location>
        <begin position="243"/>
        <end position="264"/>
    </location>
</feature>
<feature type="transmembrane region" description="Helical" evidence="2">
    <location>
        <begin position="118"/>
        <end position="138"/>
    </location>
</feature>
<organism evidence="3">
    <name type="scientific">Eremomyces bilateralis CBS 781.70</name>
    <dbReference type="NCBI Taxonomy" id="1392243"/>
    <lineage>
        <taxon>Eukaryota</taxon>
        <taxon>Fungi</taxon>
        <taxon>Dikarya</taxon>
        <taxon>Ascomycota</taxon>
        <taxon>Pezizomycotina</taxon>
        <taxon>Dothideomycetes</taxon>
        <taxon>Dothideomycetes incertae sedis</taxon>
        <taxon>Eremomycetales</taxon>
        <taxon>Eremomycetaceae</taxon>
        <taxon>Eremomyces</taxon>
    </lineage>
</organism>
<keyword evidence="2" id="KW-0812">Transmembrane</keyword>
<dbReference type="EMBL" id="ML975156">
    <property type="protein sequence ID" value="KAF1812879.1"/>
    <property type="molecule type" value="Genomic_DNA"/>
</dbReference>
<keyword evidence="2" id="KW-1133">Transmembrane helix</keyword>
<keyword evidence="4" id="KW-1185">Reference proteome</keyword>
<dbReference type="Proteomes" id="UP000504638">
    <property type="component" value="Unplaced"/>
</dbReference>
<name>A0A6G1G4W7_9PEZI</name>
<proteinExistence type="predicted"/>
<dbReference type="AlphaFoldDB" id="A0A6G1G4W7"/>
<sequence>MATMGEVPPYTPAVGQPLDTGPYKSSPLQRTFKTSLRSLAVTCAIIAVALQGAAFSRNGYRYSCHYYGTLVNECSYDYEGIWVSPESYTFAILSIIWNVAEFITQCVNGRGIHPGAHVGLDLIIWGGLLSAALIQLLVDYEDLFDLTIGAAAIKIILTIIHFILFVWACVDTDRRRKHKRQRLAALITQAGNQQAQLLHMQNEQHMSMYKQPQFTTYAQPPPGMVPVPASMPTGQMPPNAYFPPGPPGQQQPTSYMAPPPGQAGSLAEMYNSQIQGMPNGANAGQIPLQPIPEQAMHWQRASVQLPAPNISPPTPVNAQLTPDGSGQSRGAELAEISPAAVPSPNPGSAELANTPR</sequence>
<feature type="transmembrane region" description="Helical" evidence="2">
    <location>
        <begin position="150"/>
        <end position="170"/>
    </location>
</feature>
<reference evidence="5" key="2">
    <citation type="submission" date="2020-04" db="EMBL/GenBank/DDBJ databases">
        <authorList>
            <consortium name="NCBI Genome Project"/>
        </authorList>
    </citation>
    <scope>NUCLEOTIDE SEQUENCE</scope>
    <source>
        <strain evidence="5">CBS 781.70</strain>
    </source>
</reference>
<dbReference type="RefSeq" id="XP_033534510.1">
    <property type="nucleotide sequence ID" value="XM_033675257.1"/>
</dbReference>
<dbReference type="GeneID" id="54415827"/>
<keyword evidence="2" id="KW-0472">Membrane</keyword>
<evidence type="ECO:0000313" key="3">
    <source>
        <dbReference type="EMBL" id="KAF1812879.1"/>
    </source>
</evidence>
<accession>A0A6G1G4W7</accession>
<gene>
    <name evidence="3 5" type="ORF">P152DRAFT_329197</name>
</gene>
<feature type="region of interest" description="Disordered" evidence="1">
    <location>
        <begin position="1"/>
        <end position="22"/>
    </location>
</feature>